<dbReference type="Pfam" id="PF07997">
    <property type="entry name" value="DUF1694"/>
    <property type="match status" value="1"/>
</dbReference>
<evidence type="ECO:0000313" key="12">
    <source>
        <dbReference type="Proteomes" id="UP000029844"/>
    </source>
</evidence>
<evidence type="ECO:0000313" key="20">
    <source>
        <dbReference type="Proteomes" id="UP000574104"/>
    </source>
</evidence>
<dbReference type="Proteomes" id="UP000543379">
    <property type="component" value="Unassembled WGS sequence"/>
</dbReference>
<evidence type="ECO:0000313" key="21">
    <source>
        <dbReference type="Proteomes" id="UP000586951"/>
    </source>
</evidence>
<dbReference type="GeneID" id="58717506"/>
<dbReference type="AlphaFoldDB" id="A0A099W7C9"/>
<dbReference type="EMBL" id="JAARUV010000001">
    <property type="protein sequence ID" value="MBC1777866.1"/>
    <property type="molecule type" value="Genomic_DNA"/>
</dbReference>
<evidence type="ECO:0000313" key="2">
    <source>
        <dbReference type="EMBL" id="MBC1315639.1"/>
    </source>
</evidence>
<dbReference type="Proteomes" id="UP000574104">
    <property type="component" value="Unassembled WGS sequence"/>
</dbReference>
<dbReference type="EMBL" id="JAARPT010000001">
    <property type="protein sequence ID" value="MBC1400582.1"/>
    <property type="molecule type" value="Genomic_DNA"/>
</dbReference>
<dbReference type="OrthoDB" id="95278at2"/>
<dbReference type="Proteomes" id="UP000548082">
    <property type="component" value="Unassembled WGS sequence"/>
</dbReference>
<evidence type="ECO:0000313" key="13">
    <source>
        <dbReference type="Proteomes" id="UP000519573"/>
    </source>
</evidence>
<reference evidence="1 12" key="1">
    <citation type="submission" date="2014-05" db="EMBL/GenBank/DDBJ databases">
        <title>Novel Listeriaceae from food processing environments.</title>
        <authorList>
            <person name="den Bakker H.C."/>
        </authorList>
    </citation>
    <scope>NUCLEOTIDE SEQUENCE [LARGE SCALE GENOMIC DNA]</scope>
    <source>
        <strain evidence="1 12">FSL A5-0281</strain>
    </source>
</reference>
<name>A0A099W7C9_9LIST</name>
<accession>A0A099W7C9</accession>
<dbReference type="Proteomes" id="UP000586951">
    <property type="component" value="Unassembled WGS sequence"/>
</dbReference>
<evidence type="ECO:0000313" key="3">
    <source>
        <dbReference type="EMBL" id="MBC1371581.1"/>
    </source>
</evidence>
<dbReference type="EMBL" id="JAARYH010000001">
    <property type="protein sequence ID" value="MBC2165428.1"/>
    <property type="molecule type" value="Genomic_DNA"/>
</dbReference>
<evidence type="ECO:0000313" key="8">
    <source>
        <dbReference type="EMBL" id="MBC1791989.1"/>
    </source>
</evidence>
<evidence type="ECO:0000313" key="4">
    <source>
        <dbReference type="EMBL" id="MBC1400582.1"/>
    </source>
</evidence>
<dbReference type="Proteomes" id="UP000029844">
    <property type="component" value="Unassembled WGS sequence"/>
</dbReference>
<evidence type="ECO:0000313" key="10">
    <source>
        <dbReference type="EMBL" id="MBC2115993.1"/>
    </source>
</evidence>
<dbReference type="eggNOG" id="COG5506">
    <property type="taxonomic scope" value="Bacteria"/>
</dbReference>
<sequence length="145" mass="16880">MPESIDDYIDRGIHGAKEINPAERKKYLGTFRERIEIQMSKQEVFEKYCTKELEQEMKDHPKAKLLLNGSISYEILRAYIMLAEKHKLPFSIVAREDDDTPVGLVLTEDYEINREDTHLHETPAITEDTTGKVTLLDKIRAIFKE</sequence>
<dbReference type="InterPro" id="IPR012543">
    <property type="entry name" value="DUF1694"/>
</dbReference>
<evidence type="ECO:0000313" key="18">
    <source>
        <dbReference type="Proteomes" id="UP000547643"/>
    </source>
</evidence>
<keyword evidence="12" id="KW-1185">Reference proteome</keyword>
<dbReference type="EMBL" id="JAAROV010000001">
    <property type="protein sequence ID" value="MBC1315639.1"/>
    <property type="molecule type" value="Genomic_DNA"/>
</dbReference>
<evidence type="ECO:0000313" key="17">
    <source>
        <dbReference type="Proteomes" id="UP000544413"/>
    </source>
</evidence>
<dbReference type="EMBL" id="JAARSH010000003">
    <property type="protein sequence ID" value="MBC1615691.1"/>
    <property type="molecule type" value="Genomic_DNA"/>
</dbReference>
<dbReference type="Gene3D" id="3.30.1330.30">
    <property type="match status" value="1"/>
</dbReference>
<dbReference type="EMBL" id="JAARVD010000001">
    <property type="protein sequence ID" value="MBC1795240.1"/>
    <property type="molecule type" value="Genomic_DNA"/>
</dbReference>
<evidence type="ECO:0000313" key="1">
    <source>
        <dbReference type="EMBL" id="KGL40681.1"/>
    </source>
</evidence>
<gene>
    <name evidence="1" type="ORF">EP57_08980</name>
    <name evidence="2" type="ORF">HB811_02530</name>
    <name evidence="4" type="ORF">HB836_03155</name>
    <name evidence="3" type="ORF">HB847_04295</name>
    <name evidence="6" type="ORF">HB904_05805</name>
    <name evidence="5" type="ORF">HB907_03285</name>
    <name evidence="7" type="ORF">HCA46_03370</name>
    <name evidence="8" type="ORF">HCA52_01060</name>
    <name evidence="9" type="ORF">HCA55_00825</name>
    <name evidence="10" type="ORF">HCB06_05115</name>
    <name evidence="11" type="ORF">HCB26_02405</name>
</gene>
<evidence type="ECO:0000313" key="15">
    <source>
        <dbReference type="Proteomes" id="UP000539064"/>
    </source>
</evidence>
<protein>
    <submittedName>
        <fullName evidence="2">YueI family protein</fullName>
    </submittedName>
</protein>
<dbReference type="InterPro" id="IPR029064">
    <property type="entry name" value="Ribosomal_eL30-like_sf"/>
</dbReference>
<dbReference type="SUPFAM" id="SSF160515">
    <property type="entry name" value="YueI-like"/>
    <property type="match status" value="1"/>
</dbReference>
<evidence type="ECO:0000313" key="6">
    <source>
        <dbReference type="EMBL" id="MBC1615691.1"/>
    </source>
</evidence>
<reference evidence="13 14" key="2">
    <citation type="submission" date="2020-03" db="EMBL/GenBank/DDBJ databases">
        <title>Soil Listeria distribution.</title>
        <authorList>
            <person name="Liao J."/>
            <person name="Wiedmann M."/>
        </authorList>
    </citation>
    <scope>NUCLEOTIDE SEQUENCE [LARGE SCALE GENOMIC DNA]</scope>
    <source>
        <strain evidence="11 13">FSL L7-0245</strain>
        <strain evidence="10 14">FSL L7-0360</strain>
        <strain evidence="8 15">FSL L7-0978</strain>
        <strain evidence="9 19">FSL L7-0990</strain>
        <strain evidence="7 18">FSL L7-1017</strain>
        <strain evidence="6 20">FSL L7-1299</strain>
        <strain evidence="5 21">FSL L7-1427</strain>
        <strain evidence="4 17">FSL L7-1658</strain>
        <strain evidence="3 22">FSL L7-1681</strain>
        <strain evidence="2 16">FSL L7-1816</strain>
    </source>
</reference>
<dbReference type="Proteomes" id="UP000591929">
    <property type="component" value="Unassembled WGS sequence"/>
</dbReference>
<proteinExistence type="predicted"/>
<dbReference type="EMBL" id="JAARVG010000001">
    <property type="protein sequence ID" value="MBC1791989.1"/>
    <property type="molecule type" value="Genomic_DNA"/>
</dbReference>
<organism evidence="1 12">
    <name type="scientific">Listeria booriae</name>
    <dbReference type="NCBI Taxonomy" id="1552123"/>
    <lineage>
        <taxon>Bacteria</taxon>
        <taxon>Bacillati</taxon>
        <taxon>Bacillota</taxon>
        <taxon>Bacilli</taxon>
        <taxon>Bacillales</taxon>
        <taxon>Listeriaceae</taxon>
        <taxon>Listeria</taxon>
    </lineage>
</organism>
<evidence type="ECO:0000313" key="11">
    <source>
        <dbReference type="EMBL" id="MBC2165428.1"/>
    </source>
</evidence>
<evidence type="ECO:0000313" key="19">
    <source>
        <dbReference type="Proteomes" id="UP000548082"/>
    </source>
</evidence>
<evidence type="ECO:0000313" key="7">
    <source>
        <dbReference type="EMBL" id="MBC1777866.1"/>
    </source>
</evidence>
<dbReference type="EMBL" id="JAARPL010000003">
    <property type="protein sequence ID" value="MBC1371581.1"/>
    <property type="molecule type" value="Genomic_DNA"/>
</dbReference>
<dbReference type="EMBL" id="JNFA01000023">
    <property type="protein sequence ID" value="KGL40681.1"/>
    <property type="molecule type" value="Genomic_DNA"/>
</dbReference>
<dbReference type="RefSeq" id="WP_036085888.1">
    <property type="nucleotide sequence ID" value="NZ_CBCSHQ010000004.1"/>
</dbReference>
<evidence type="ECO:0000313" key="5">
    <source>
        <dbReference type="EMBL" id="MBC1564412.1"/>
    </source>
</evidence>
<comment type="caution">
    <text evidence="1">The sequence shown here is derived from an EMBL/GenBank/DDBJ whole genome shotgun (WGS) entry which is preliminary data.</text>
</comment>
<dbReference type="Proteomes" id="UP000539064">
    <property type="component" value="Unassembled WGS sequence"/>
</dbReference>
<dbReference type="EMBL" id="JAARXI010000002">
    <property type="protein sequence ID" value="MBC2115993.1"/>
    <property type="molecule type" value="Genomic_DNA"/>
</dbReference>
<dbReference type="PIRSF" id="PIRSF034303">
    <property type="entry name" value="DUF1694"/>
    <property type="match status" value="1"/>
</dbReference>
<dbReference type="Proteomes" id="UP000529446">
    <property type="component" value="Unassembled WGS sequence"/>
</dbReference>
<evidence type="ECO:0000313" key="16">
    <source>
        <dbReference type="Proteomes" id="UP000543379"/>
    </source>
</evidence>
<evidence type="ECO:0000313" key="14">
    <source>
        <dbReference type="Proteomes" id="UP000529446"/>
    </source>
</evidence>
<evidence type="ECO:0000313" key="9">
    <source>
        <dbReference type="EMBL" id="MBC1795240.1"/>
    </source>
</evidence>
<dbReference type="Proteomes" id="UP000519573">
    <property type="component" value="Unassembled WGS sequence"/>
</dbReference>
<dbReference type="STRING" id="1552123.EP57_08980"/>
<dbReference type="Proteomes" id="UP000544413">
    <property type="component" value="Unassembled WGS sequence"/>
</dbReference>
<dbReference type="EMBL" id="JAARRU010000001">
    <property type="protein sequence ID" value="MBC1564412.1"/>
    <property type="molecule type" value="Genomic_DNA"/>
</dbReference>
<evidence type="ECO:0000313" key="22">
    <source>
        <dbReference type="Proteomes" id="UP000591929"/>
    </source>
</evidence>
<dbReference type="Proteomes" id="UP000547643">
    <property type="component" value="Unassembled WGS sequence"/>
</dbReference>